<dbReference type="EMBL" id="BJYA01000010">
    <property type="protein sequence ID" value="GEN45784.1"/>
    <property type="molecule type" value="Genomic_DNA"/>
</dbReference>
<dbReference type="Pfam" id="PF12698">
    <property type="entry name" value="ABC2_membrane_3"/>
    <property type="match status" value="1"/>
</dbReference>
<evidence type="ECO:0000256" key="2">
    <source>
        <dbReference type="ARBA" id="ARBA00022692"/>
    </source>
</evidence>
<gene>
    <name evidence="7" type="ORF">AHA02nite_15600</name>
</gene>
<feature type="domain" description="ABC-2 type transporter transmembrane" evidence="6">
    <location>
        <begin position="19"/>
        <end position="381"/>
    </location>
</feature>
<evidence type="ECO:0000313" key="8">
    <source>
        <dbReference type="Proteomes" id="UP000321440"/>
    </source>
</evidence>
<dbReference type="InterPro" id="IPR013525">
    <property type="entry name" value="ABC2_TM"/>
</dbReference>
<comment type="caution">
    <text evidence="7">The sequence shown here is derived from an EMBL/GenBank/DDBJ whole genome shotgun (WGS) entry which is preliminary data.</text>
</comment>
<evidence type="ECO:0000256" key="3">
    <source>
        <dbReference type="ARBA" id="ARBA00022989"/>
    </source>
</evidence>
<feature type="transmembrane region" description="Helical" evidence="5">
    <location>
        <begin position="363"/>
        <end position="382"/>
    </location>
</feature>
<keyword evidence="4 5" id="KW-0472">Membrane</keyword>
<evidence type="ECO:0000256" key="1">
    <source>
        <dbReference type="ARBA" id="ARBA00004141"/>
    </source>
</evidence>
<dbReference type="OrthoDB" id="2956491at2"/>
<keyword evidence="2 5" id="KW-0812">Transmembrane</keyword>
<feature type="transmembrane region" description="Helical" evidence="5">
    <location>
        <begin position="254"/>
        <end position="276"/>
    </location>
</feature>
<dbReference type="GO" id="GO:0016020">
    <property type="term" value="C:membrane"/>
    <property type="evidence" value="ECO:0007669"/>
    <property type="project" value="UniProtKB-SubCell"/>
</dbReference>
<reference evidence="7 8" key="1">
    <citation type="submission" date="2019-07" db="EMBL/GenBank/DDBJ databases">
        <title>Whole genome shotgun sequence of Alkalibacillus haloalkaliphilus NBRC 103110.</title>
        <authorList>
            <person name="Hosoyama A."/>
            <person name="Uohara A."/>
            <person name="Ohji S."/>
            <person name="Ichikawa N."/>
        </authorList>
    </citation>
    <scope>NUCLEOTIDE SEQUENCE [LARGE SCALE GENOMIC DNA]</scope>
    <source>
        <strain evidence="7 8">NBRC 103110</strain>
    </source>
</reference>
<dbReference type="Gene3D" id="3.40.1710.10">
    <property type="entry name" value="abc type-2 transporter like domain"/>
    <property type="match status" value="1"/>
</dbReference>
<feature type="transmembrane region" description="Helical" evidence="5">
    <location>
        <begin position="282"/>
        <end position="302"/>
    </location>
</feature>
<evidence type="ECO:0000259" key="6">
    <source>
        <dbReference type="Pfam" id="PF12698"/>
    </source>
</evidence>
<sequence>MIFTYSLFELKRILKSPVLLLFVISLPIAIVLIVGMVIYQSVQSELEDVSLIVIDEDQTFETNTLIQQLENDETLAEHVEFLRKDGVVDDYVGQQNVAAIIRVPEGFTSQLRSGVNEPIDVYLNERQPFASQLGYLLLKSGQDYITAAQSGVNTVNHYLGSQMSDDERRDLVQQMTVHFTLLTLGRNSLFVEHNLAEMNTLSWEQQAYVGVVSLLYVLTLLFFNFLFKPKAWHGIEERFTIIRLTEWKRSVSEFIVLFSMSILYMIIFALIIPNLVTEINMFLLLVQWGTIAAIFCLLYLLLDRVIKVPAFTLMIFSFLSIGLLFISGLILTNAFLPEWAQSSVAYIMNQSFYTIINVGEIPIIEWLVMGAVVFLLFILLWLGTRRGEALT</sequence>
<feature type="transmembrane region" description="Helical" evidence="5">
    <location>
        <begin position="207"/>
        <end position="227"/>
    </location>
</feature>
<keyword evidence="8" id="KW-1185">Reference proteome</keyword>
<organism evidence="7 8">
    <name type="scientific">Alkalibacillus haloalkaliphilus</name>
    <dbReference type="NCBI Taxonomy" id="94136"/>
    <lineage>
        <taxon>Bacteria</taxon>
        <taxon>Bacillati</taxon>
        <taxon>Bacillota</taxon>
        <taxon>Bacilli</taxon>
        <taxon>Bacillales</taxon>
        <taxon>Bacillaceae</taxon>
        <taxon>Alkalibacillus</taxon>
    </lineage>
</organism>
<dbReference type="GO" id="GO:0140359">
    <property type="term" value="F:ABC-type transporter activity"/>
    <property type="evidence" value="ECO:0007669"/>
    <property type="project" value="InterPro"/>
</dbReference>
<dbReference type="Proteomes" id="UP000321440">
    <property type="component" value="Unassembled WGS sequence"/>
</dbReference>
<feature type="transmembrane region" description="Helical" evidence="5">
    <location>
        <begin position="18"/>
        <end position="39"/>
    </location>
</feature>
<evidence type="ECO:0000256" key="5">
    <source>
        <dbReference type="SAM" id="Phobius"/>
    </source>
</evidence>
<proteinExistence type="predicted"/>
<protein>
    <recommendedName>
        <fullName evidence="6">ABC-2 type transporter transmembrane domain-containing protein</fullName>
    </recommendedName>
</protein>
<evidence type="ECO:0000256" key="4">
    <source>
        <dbReference type="ARBA" id="ARBA00023136"/>
    </source>
</evidence>
<keyword evidence="3 5" id="KW-1133">Transmembrane helix</keyword>
<feature type="transmembrane region" description="Helical" evidence="5">
    <location>
        <begin position="314"/>
        <end position="336"/>
    </location>
</feature>
<dbReference type="AlphaFoldDB" id="A0A511W3W4"/>
<comment type="subcellular location">
    <subcellularLocation>
        <location evidence="1">Membrane</location>
        <topology evidence="1">Multi-pass membrane protein</topology>
    </subcellularLocation>
</comment>
<dbReference type="RefSeq" id="WP_146816010.1">
    <property type="nucleotide sequence ID" value="NZ_BJYA01000010.1"/>
</dbReference>
<name>A0A511W3W4_9BACI</name>
<accession>A0A511W3W4</accession>
<evidence type="ECO:0000313" key="7">
    <source>
        <dbReference type="EMBL" id="GEN45784.1"/>
    </source>
</evidence>